<gene>
    <name evidence="5" type="ORF">BACUNI_00943</name>
</gene>
<dbReference type="PANTHER" id="PTHR43035">
    <property type="entry name" value="FATTY ACID REPRESSION MUTANT PROTEIN 2-RELATED"/>
    <property type="match status" value="1"/>
</dbReference>
<evidence type="ECO:0000313" key="6">
    <source>
        <dbReference type="Proteomes" id="UP000004110"/>
    </source>
</evidence>
<keyword evidence="2" id="KW-0963">Cytoplasm</keyword>
<evidence type="ECO:0000256" key="3">
    <source>
        <dbReference type="ARBA" id="ARBA00023002"/>
    </source>
</evidence>
<dbReference type="Pfam" id="PF00881">
    <property type="entry name" value="Nitroreductase"/>
    <property type="match status" value="1"/>
</dbReference>
<reference evidence="5" key="1">
    <citation type="submission" date="2007-06" db="EMBL/GenBank/DDBJ databases">
        <authorList>
            <person name="Fulton L."/>
            <person name="Clifton S."/>
            <person name="Fulton B."/>
            <person name="Xu J."/>
            <person name="Minx P."/>
            <person name="Pepin K.H."/>
            <person name="Johnson M."/>
            <person name="Thiruvilangam P."/>
            <person name="Bhonagiri V."/>
            <person name="Nash W.E."/>
            <person name="Mardis E.R."/>
            <person name="Wilson R.K."/>
        </authorList>
    </citation>
    <scope>NUCLEOTIDE SEQUENCE [LARGE SCALE GENOMIC DNA]</scope>
    <source>
        <strain evidence="5">ATCC 8492</strain>
    </source>
</reference>
<proteinExistence type="predicted"/>
<comment type="caution">
    <text evidence="5">The sequence shown here is derived from an EMBL/GenBank/DDBJ whole genome shotgun (WGS) entry which is preliminary data.</text>
</comment>
<organism evidence="5 6">
    <name type="scientific">Bacteroides uniformis (strain ATCC 8492 / DSM 6597 / CCUG 4942 / CIP 103695 / JCM 5828 / KCTC 5204 / NCTC 13054 / VPI 0061)</name>
    <dbReference type="NCBI Taxonomy" id="411479"/>
    <lineage>
        <taxon>Bacteria</taxon>
        <taxon>Pseudomonadati</taxon>
        <taxon>Bacteroidota</taxon>
        <taxon>Bacteroidia</taxon>
        <taxon>Bacteroidales</taxon>
        <taxon>Bacteroidaceae</taxon>
        <taxon>Bacteroides</taxon>
    </lineage>
</organism>
<name>A0ABC9NFB1_BACUC</name>
<dbReference type="Proteomes" id="UP000004110">
    <property type="component" value="Unassembled WGS sequence"/>
</dbReference>
<evidence type="ECO:0000256" key="2">
    <source>
        <dbReference type="ARBA" id="ARBA00022490"/>
    </source>
</evidence>
<accession>A0ABC9NFB1</accession>
<evidence type="ECO:0000256" key="1">
    <source>
        <dbReference type="ARBA" id="ARBA00004496"/>
    </source>
</evidence>
<evidence type="ECO:0000313" key="5">
    <source>
        <dbReference type="EMBL" id="EDO55271.1"/>
    </source>
</evidence>
<keyword evidence="6" id="KW-1185">Reference proteome</keyword>
<dbReference type="SUPFAM" id="SSF55469">
    <property type="entry name" value="FMN-dependent nitroreductase-like"/>
    <property type="match status" value="1"/>
</dbReference>
<comment type="subcellular location">
    <subcellularLocation>
        <location evidence="1">Cytoplasm</location>
    </subcellularLocation>
</comment>
<dbReference type="Gene3D" id="3.40.109.10">
    <property type="entry name" value="NADH Oxidase"/>
    <property type="match status" value="1"/>
</dbReference>
<sequence>MVYSYQKKKGQKMKRTFAEAMAHRRSYYSIGSDSSVLDEEIVHIIREAVKNVPSAFNSQSTRIVLLLGDEHKKLWNIVKETLKARISAEAFAKTEAKIDGCFASGHGTVLYFEDTSVVKKLQEAFPSYKDNFPTWSQHTSAMHQFAIWTMLEDMGLGASLQHYNPLIDDEVRRTWNLPGDWMLIAQMPFGTPTGEPGEKEFEDLSKRIKIFL</sequence>
<dbReference type="CDD" id="cd02140">
    <property type="entry name" value="Frm2-like"/>
    <property type="match status" value="1"/>
</dbReference>
<dbReference type="EMBL" id="AAYH02000038">
    <property type="protein sequence ID" value="EDO55271.1"/>
    <property type="molecule type" value="Genomic_DNA"/>
</dbReference>
<reference evidence="5" key="2">
    <citation type="submission" date="2013-11" db="EMBL/GenBank/DDBJ databases">
        <title>Draft genome sequence of Bacteroides uniformis (ATCC 8492).</title>
        <authorList>
            <person name="Sudarsanam P."/>
            <person name="Ley R."/>
            <person name="Guruge J."/>
            <person name="Turnbaugh P.J."/>
            <person name="Mahowald M."/>
            <person name="Liep D."/>
            <person name="Gordon J."/>
        </authorList>
    </citation>
    <scope>NUCLEOTIDE SEQUENCE</scope>
    <source>
        <strain evidence="5">ATCC 8492</strain>
    </source>
</reference>
<feature type="domain" description="Nitroreductase" evidence="4">
    <location>
        <begin position="22"/>
        <end position="190"/>
    </location>
</feature>
<dbReference type="GO" id="GO:0005737">
    <property type="term" value="C:cytoplasm"/>
    <property type="evidence" value="ECO:0007669"/>
    <property type="project" value="UniProtKB-SubCell"/>
</dbReference>
<protein>
    <recommendedName>
        <fullName evidence="4">Nitroreductase domain-containing protein</fullName>
    </recommendedName>
</protein>
<dbReference type="FunFam" id="3.40.109.10:FF:000001">
    <property type="entry name" value="Nitroreductase family"/>
    <property type="match status" value="1"/>
</dbReference>
<dbReference type="AlphaFoldDB" id="A0ABC9NFB1"/>
<evidence type="ECO:0000259" key="4">
    <source>
        <dbReference type="Pfam" id="PF00881"/>
    </source>
</evidence>
<dbReference type="InterPro" id="IPR029479">
    <property type="entry name" value="Nitroreductase"/>
</dbReference>
<dbReference type="InterPro" id="IPR033877">
    <property type="entry name" value="Frm2/Hbn1"/>
</dbReference>
<dbReference type="GO" id="GO:0016491">
    <property type="term" value="F:oxidoreductase activity"/>
    <property type="evidence" value="ECO:0007669"/>
    <property type="project" value="UniProtKB-KW"/>
</dbReference>
<dbReference type="InterPro" id="IPR000415">
    <property type="entry name" value="Nitroreductase-like"/>
</dbReference>
<keyword evidence="3" id="KW-0560">Oxidoreductase</keyword>
<dbReference type="PANTHER" id="PTHR43035:SF1">
    <property type="entry name" value="FATTY ACID REPRESSION MUTANT PROTEIN 2-RELATED"/>
    <property type="match status" value="1"/>
</dbReference>